<feature type="transmembrane region" description="Helical" evidence="1">
    <location>
        <begin position="342"/>
        <end position="359"/>
    </location>
</feature>
<organism evidence="3 4">
    <name type="scientific">Candidatus Kaiserbacteria bacterium CG10_big_fil_rev_8_21_14_0_10_47_16</name>
    <dbReference type="NCBI Taxonomy" id="1974608"/>
    <lineage>
        <taxon>Bacteria</taxon>
        <taxon>Candidatus Kaiseribacteriota</taxon>
    </lineage>
</organism>
<evidence type="ECO:0000313" key="4">
    <source>
        <dbReference type="Proteomes" id="UP000229344"/>
    </source>
</evidence>
<keyword evidence="1" id="KW-0812">Transmembrane</keyword>
<keyword evidence="1" id="KW-1133">Transmembrane helix</keyword>
<keyword evidence="2" id="KW-0732">Signal</keyword>
<dbReference type="Proteomes" id="UP000229344">
    <property type="component" value="Unassembled WGS sequence"/>
</dbReference>
<dbReference type="AlphaFoldDB" id="A0A2H0UDP8"/>
<gene>
    <name evidence="3" type="ORF">COU16_02940</name>
</gene>
<evidence type="ECO:0000313" key="3">
    <source>
        <dbReference type="EMBL" id="PIR84507.1"/>
    </source>
</evidence>
<comment type="caution">
    <text evidence="3">The sequence shown here is derived from an EMBL/GenBank/DDBJ whole genome shotgun (WGS) entry which is preliminary data.</text>
</comment>
<feature type="transmembrane region" description="Helical" evidence="1">
    <location>
        <begin position="454"/>
        <end position="471"/>
    </location>
</feature>
<sequence length="476" mass="50388">MITRTLQQHILLTLAFLALAFMPVAAEAATLSVVFEQTPLFSNSNVTPGDSVSRTVVVTNNGTEIENVYVSIDKASNNGLADVMELSITDSSPTSYFNDTFINFFAATPVSLGTLGAGATRTYTFTASLDSSTGNAYQKSSMGFDLIVGFEGGDSVTDNECVTDCGGGGGGGGGGGSSRFILFNEQVDVVNTDVGGAVLSWDTNRNSTTYLVCGNTANGPFVLNTDQSDFFGYEFEVSEDTAKVVDHTAVLTGLTPGTYECRPASREDISDDFTVGIALTFTLPTGGNFFGVGGGAPFGDVLGASTSTGDEGTASPEGLVEGLAANIIDAVKSAMTDTAACVPWWLLILAAMSFLWTVIDDKLRHPPALFARIFTRGVIFDALYTIAVLLGIYFGFAGAYWWVFVLAWLAATVLDYRGHHILSPMWNPRIRNLYFAAASIVVLILGSFTPILCVAWPFVVIAAGSIILLFFDDSSV</sequence>
<keyword evidence="1" id="KW-0472">Membrane</keyword>
<evidence type="ECO:0000256" key="1">
    <source>
        <dbReference type="SAM" id="Phobius"/>
    </source>
</evidence>
<dbReference type="EMBL" id="PFBI01000006">
    <property type="protein sequence ID" value="PIR84507.1"/>
    <property type="molecule type" value="Genomic_DNA"/>
</dbReference>
<evidence type="ECO:0000256" key="2">
    <source>
        <dbReference type="SAM" id="SignalP"/>
    </source>
</evidence>
<name>A0A2H0UDP8_9BACT</name>
<reference evidence="4" key="1">
    <citation type="submission" date="2017-09" db="EMBL/GenBank/DDBJ databases">
        <title>Depth-based differentiation of microbial function through sediment-hosted aquifers and enrichment of novel symbionts in the deep terrestrial subsurface.</title>
        <authorList>
            <person name="Probst A.J."/>
            <person name="Ladd B."/>
            <person name="Jarett J.K."/>
            <person name="Geller-Mcgrath D.E."/>
            <person name="Sieber C.M.K."/>
            <person name="Emerson J.B."/>
            <person name="Anantharaman K."/>
            <person name="Thomas B.C."/>
            <person name="Malmstrom R."/>
            <person name="Stieglmeier M."/>
            <person name="Klingl A."/>
            <person name="Woyke T."/>
            <person name="Ryan C.M."/>
            <person name="Banfield J.F."/>
        </authorList>
    </citation>
    <scope>NUCLEOTIDE SEQUENCE [LARGE SCALE GENOMIC DNA]</scope>
</reference>
<protein>
    <recommendedName>
        <fullName evidence="5">DUF11 domain-containing protein</fullName>
    </recommendedName>
</protein>
<evidence type="ECO:0008006" key="5">
    <source>
        <dbReference type="Google" id="ProtNLM"/>
    </source>
</evidence>
<feature type="chain" id="PRO_5013628175" description="DUF11 domain-containing protein" evidence="2">
    <location>
        <begin position="29"/>
        <end position="476"/>
    </location>
</feature>
<feature type="transmembrane region" description="Helical" evidence="1">
    <location>
        <begin position="430"/>
        <end position="448"/>
    </location>
</feature>
<feature type="signal peptide" evidence="2">
    <location>
        <begin position="1"/>
        <end position="28"/>
    </location>
</feature>
<accession>A0A2H0UDP8</accession>
<proteinExistence type="predicted"/>